<reference evidence="2" key="1">
    <citation type="journal article" date="2020" name="Stud. Mycol.">
        <title>101 Dothideomycetes genomes: a test case for predicting lifestyles and emergence of pathogens.</title>
        <authorList>
            <person name="Haridas S."/>
            <person name="Albert R."/>
            <person name="Binder M."/>
            <person name="Bloem J."/>
            <person name="Labutti K."/>
            <person name="Salamov A."/>
            <person name="Andreopoulos B."/>
            <person name="Baker S."/>
            <person name="Barry K."/>
            <person name="Bills G."/>
            <person name="Bluhm B."/>
            <person name="Cannon C."/>
            <person name="Castanera R."/>
            <person name="Culley D."/>
            <person name="Daum C."/>
            <person name="Ezra D."/>
            <person name="Gonzalez J."/>
            <person name="Henrissat B."/>
            <person name="Kuo A."/>
            <person name="Liang C."/>
            <person name="Lipzen A."/>
            <person name="Lutzoni F."/>
            <person name="Magnuson J."/>
            <person name="Mondo S."/>
            <person name="Nolan M."/>
            <person name="Ohm R."/>
            <person name="Pangilinan J."/>
            <person name="Park H.-J."/>
            <person name="Ramirez L."/>
            <person name="Alfaro M."/>
            <person name="Sun H."/>
            <person name="Tritt A."/>
            <person name="Yoshinaga Y."/>
            <person name="Zwiers L.-H."/>
            <person name="Turgeon B."/>
            <person name="Goodwin S."/>
            <person name="Spatafora J."/>
            <person name="Crous P."/>
            <person name="Grigoriev I."/>
        </authorList>
    </citation>
    <scope>NUCLEOTIDE SEQUENCE</scope>
    <source>
        <strain evidence="2">CBS 121167</strain>
    </source>
</reference>
<dbReference type="EMBL" id="ML995489">
    <property type="protein sequence ID" value="KAF2140653.1"/>
    <property type="molecule type" value="Genomic_DNA"/>
</dbReference>
<organism evidence="2 3">
    <name type="scientific">Aplosporella prunicola CBS 121167</name>
    <dbReference type="NCBI Taxonomy" id="1176127"/>
    <lineage>
        <taxon>Eukaryota</taxon>
        <taxon>Fungi</taxon>
        <taxon>Dikarya</taxon>
        <taxon>Ascomycota</taxon>
        <taxon>Pezizomycotina</taxon>
        <taxon>Dothideomycetes</taxon>
        <taxon>Dothideomycetes incertae sedis</taxon>
        <taxon>Botryosphaeriales</taxon>
        <taxon>Aplosporellaceae</taxon>
        <taxon>Aplosporella</taxon>
    </lineage>
</organism>
<dbReference type="Pfam" id="PF06985">
    <property type="entry name" value="HET"/>
    <property type="match status" value="1"/>
</dbReference>
<evidence type="ECO:0000259" key="1">
    <source>
        <dbReference type="Pfam" id="PF06985"/>
    </source>
</evidence>
<dbReference type="GeneID" id="54301741"/>
<proteinExistence type="predicted"/>
<dbReference type="InterPro" id="IPR010730">
    <property type="entry name" value="HET"/>
</dbReference>
<dbReference type="RefSeq" id="XP_033396366.1">
    <property type="nucleotide sequence ID" value="XM_033544245.1"/>
</dbReference>
<keyword evidence="3" id="KW-1185">Reference proteome</keyword>
<accession>A0A6A6BBB9</accession>
<sequence>MPVLQYSYSSGHMDFVYDKLGTQHRTIRLVTIEPGAWKDEIRCSLQTVVFDDKPSYQALSYVWGDLESTRTIYLNNHEIQVTESLWYALRRLRGQSPRTMWIDAICINQKDDEEKSCQVAMMRDIFKECKEAILWLGEDECDISGPDIVPTSPSARRAFELLGILSIDDHLPEIPCFSVTKNAEVTLKDEYRPHLEALRALAKLPWWTRLWIVQEAAVPANATFVYASESCPADVLVASKVVFLKHSTCCDFWWTELFQQQRQTGIAFNAIFDSLIPILSTRGRYQAGIRHDLFLQRHTCCQLQATNPRDLIYALIGILRDHESAKFMVNYSQPTEEVFAQAAFYSMLQNGWKVLLGQRHRAPGIPTWLPDWFVSSAVDNSVWVELRRKMERYKLYSASREHAPFFRLEKDTLLLAKGLKVGTIQDVGPVLNASNFLQTVEQWSKLLGTPNFHPKTPPPIGSLEDAFWRALTCDTSRDVEDISWNPYRRLGVSRDYSAFYEWWTDVRGGFLSHPSSWGSDVWTANCYHRMFLTEECRIGIAPGNACAGDEVHVLVGSNVPFILRRGHVEESYVVGDCYLHGVMDGEAMTDGGEWQARVQWVELH</sequence>
<protein>
    <recommendedName>
        <fullName evidence="1">Heterokaryon incompatibility domain-containing protein</fullName>
    </recommendedName>
</protein>
<dbReference type="PANTHER" id="PTHR24148:SF82">
    <property type="entry name" value="HETEROKARYON INCOMPATIBILITY DOMAIN-CONTAINING PROTEIN"/>
    <property type="match status" value="1"/>
</dbReference>
<dbReference type="AlphaFoldDB" id="A0A6A6BBB9"/>
<evidence type="ECO:0000313" key="3">
    <source>
        <dbReference type="Proteomes" id="UP000799438"/>
    </source>
</evidence>
<gene>
    <name evidence="2" type="ORF">K452DRAFT_319554</name>
</gene>
<dbReference type="PANTHER" id="PTHR24148">
    <property type="entry name" value="ANKYRIN REPEAT DOMAIN-CONTAINING PROTEIN 39 HOMOLOG-RELATED"/>
    <property type="match status" value="1"/>
</dbReference>
<dbReference type="OrthoDB" id="2157530at2759"/>
<name>A0A6A6BBB9_9PEZI</name>
<dbReference type="InterPro" id="IPR052895">
    <property type="entry name" value="HetReg/Transcr_Mod"/>
</dbReference>
<feature type="domain" description="Heterokaryon incompatibility" evidence="1">
    <location>
        <begin position="56"/>
        <end position="215"/>
    </location>
</feature>
<evidence type="ECO:0000313" key="2">
    <source>
        <dbReference type="EMBL" id="KAF2140653.1"/>
    </source>
</evidence>
<dbReference type="Proteomes" id="UP000799438">
    <property type="component" value="Unassembled WGS sequence"/>
</dbReference>
<dbReference type="Pfam" id="PF26639">
    <property type="entry name" value="Het-6_barrel"/>
    <property type="match status" value="1"/>
</dbReference>